<dbReference type="Pfam" id="PF21857">
    <property type="entry name" value="DUF6913"/>
    <property type="match status" value="1"/>
</dbReference>
<proteinExistence type="predicted"/>
<evidence type="ECO:0000313" key="2">
    <source>
        <dbReference type="Proteomes" id="UP000199438"/>
    </source>
</evidence>
<dbReference type="RefSeq" id="WP_092540456.1">
    <property type="nucleotide sequence ID" value="NZ_FOKV01000001.1"/>
</dbReference>
<sequence>MRNYLHLQANITAVFKNFKYFLAEKKLSKQNSEVIAEKNKKFITKVGLVTTAEDFEEVKPLLKLQQQLKIAKSDFKVLVCTAKPASVEDERAIFFAPSEIKAGGNIQYEDVKDFLKSKFDVFISFSKSDNKLKNLVFRCVKSALKIDHIKESHLADLTIETEDVALYQQEILKYLKILKQIR</sequence>
<gene>
    <name evidence="1" type="ORF">SAMN04487907_1011215</name>
</gene>
<dbReference type="Proteomes" id="UP000199438">
    <property type="component" value="Unassembled WGS sequence"/>
</dbReference>
<dbReference type="EMBL" id="FOKV01000001">
    <property type="protein sequence ID" value="SFB92785.1"/>
    <property type="molecule type" value="Genomic_DNA"/>
</dbReference>
<dbReference type="AlphaFoldDB" id="A0A1I1F066"/>
<keyword evidence="2" id="KW-1185">Reference proteome</keyword>
<dbReference type="OrthoDB" id="1430532at2"/>
<dbReference type="STRING" id="1334022.SAMN04487907_1011215"/>
<accession>A0A1I1F066</accession>
<name>A0A1I1F066_9FLAO</name>
<protein>
    <submittedName>
        <fullName evidence="1">Uncharacterized protein</fullName>
    </submittedName>
</protein>
<reference evidence="2" key="1">
    <citation type="submission" date="2016-10" db="EMBL/GenBank/DDBJ databases">
        <authorList>
            <person name="Varghese N."/>
            <person name="Submissions S."/>
        </authorList>
    </citation>
    <scope>NUCLEOTIDE SEQUENCE [LARGE SCALE GENOMIC DNA]</scope>
    <source>
        <strain evidence="2">DSM 24499</strain>
    </source>
</reference>
<organism evidence="1 2">
    <name type="scientific">Zunongwangia mangrovi</name>
    <dbReference type="NCBI Taxonomy" id="1334022"/>
    <lineage>
        <taxon>Bacteria</taxon>
        <taxon>Pseudomonadati</taxon>
        <taxon>Bacteroidota</taxon>
        <taxon>Flavobacteriia</taxon>
        <taxon>Flavobacteriales</taxon>
        <taxon>Flavobacteriaceae</taxon>
        <taxon>Zunongwangia</taxon>
    </lineage>
</organism>
<dbReference type="InterPro" id="IPR054207">
    <property type="entry name" value="DUF6913"/>
</dbReference>
<evidence type="ECO:0000313" key="1">
    <source>
        <dbReference type="EMBL" id="SFB92785.1"/>
    </source>
</evidence>